<evidence type="ECO:0000256" key="3">
    <source>
        <dbReference type="SAM" id="SignalP"/>
    </source>
</evidence>
<evidence type="ECO:0000313" key="4">
    <source>
        <dbReference type="Proteomes" id="UP000248482"/>
    </source>
</evidence>
<feature type="transmembrane region" description="Helical" evidence="2">
    <location>
        <begin position="48"/>
        <end position="70"/>
    </location>
</feature>
<keyword evidence="2" id="KW-0472">Membrane</keyword>
<feature type="region of interest" description="Disordered" evidence="1">
    <location>
        <begin position="220"/>
        <end position="264"/>
    </location>
</feature>
<keyword evidence="4" id="KW-1185">Reference proteome</keyword>
<dbReference type="PANTHER" id="PTHR37340:SF1">
    <property type="entry name" value="GENE 7073-RELATED"/>
    <property type="match status" value="1"/>
</dbReference>
<keyword evidence="2" id="KW-0812">Transmembrane</keyword>
<keyword evidence="2" id="KW-1133">Transmembrane helix</keyword>
<feature type="compositionally biased region" description="Basic and acidic residues" evidence="1">
    <location>
        <begin position="175"/>
        <end position="187"/>
    </location>
</feature>
<dbReference type="InterPro" id="IPR038873">
    <property type="entry name" value="CXorf66"/>
</dbReference>
<reference evidence="5" key="1">
    <citation type="submission" date="2025-08" db="UniProtKB">
        <authorList>
            <consortium name="RefSeq"/>
        </authorList>
    </citation>
    <scope>IDENTIFICATION</scope>
    <source>
        <tissue evidence="5">Blood</tissue>
    </source>
</reference>
<dbReference type="STRING" id="391180.A0A2Y9KTA4"/>
<name>A0A2Y9KTA4_ENHLU</name>
<dbReference type="Proteomes" id="UP000248482">
    <property type="component" value="Unplaced"/>
</dbReference>
<keyword evidence="3" id="KW-0732">Signal</keyword>
<dbReference type="AlphaFoldDB" id="A0A2Y9KTA4"/>
<gene>
    <name evidence="5" type="primary">LOC111158938</name>
</gene>
<proteinExistence type="predicted"/>
<feature type="compositionally biased region" description="Basic residues" evidence="1">
    <location>
        <begin position="245"/>
        <end position="257"/>
    </location>
</feature>
<feature type="compositionally biased region" description="Low complexity" evidence="1">
    <location>
        <begin position="229"/>
        <end position="238"/>
    </location>
</feature>
<dbReference type="OrthoDB" id="9837811at2759"/>
<evidence type="ECO:0000256" key="1">
    <source>
        <dbReference type="SAM" id="MobiDB-lite"/>
    </source>
</evidence>
<feature type="region of interest" description="Disordered" evidence="1">
    <location>
        <begin position="145"/>
        <end position="202"/>
    </location>
</feature>
<dbReference type="RefSeq" id="XP_022376986.1">
    <property type="nucleotide sequence ID" value="XM_022521278.1"/>
</dbReference>
<sequence>MNLFIYVLLLSIWINSCLNTNQSDGSSTTGAKHIQPTEIKMDNFRRRLLVIIIGIMIIAFVFTCFCFLHYNCMIDDAPKAGTLKKEDVTTKSSRSSKLSFSESKIASPCILEKQSMLSSIDKLSVPSSPEKSSIPSSVEKLMRSLSPGKQCISSSPEKVKRPPRPQKISRSPHPGKSDRTHNLEKPHKQAHARKLGGQSCSSYPNKAMRLPWPALLQYPVRTAKPPSPQKQISPPRRSSLQKLTRSSRHRNLKRSVRTGKAGMSPRPRLIKSCQYYKEKCLVCRNSSEPLVNNISEAKNRNVQNSPVSSEVQSFSKSCHKGDYRDNVLFFGNVSSSDITHDSDDSDREITIICT</sequence>
<accession>A0A2Y9KTA4</accession>
<protein>
    <submittedName>
        <fullName evidence="5">Uncharacterized protein CXorf66 homolog</fullName>
    </submittedName>
</protein>
<dbReference type="KEGG" id="elk:111158938"/>
<dbReference type="PANTHER" id="PTHR37340">
    <property type="entry name" value="GENE 7073-RELATED"/>
    <property type="match status" value="1"/>
</dbReference>
<feature type="signal peptide" evidence="3">
    <location>
        <begin position="1"/>
        <end position="19"/>
    </location>
</feature>
<evidence type="ECO:0000313" key="5">
    <source>
        <dbReference type="RefSeq" id="XP_022376986.1"/>
    </source>
</evidence>
<organism evidence="4 5">
    <name type="scientific">Enhydra lutris kenyoni</name>
    <name type="common">northern sea otter</name>
    <dbReference type="NCBI Taxonomy" id="391180"/>
    <lineage>
        <taxon>Eukaryota</taxon>
        <taxon>Metazoa</taxon>
        <taxon>Chordata</taxon>
        <taxon>Craniata</taxon>
        <taxon>Vertebrata</taxon>
        <taxon>Euteleostomi</taxon>
        <taxon>Mammalia</taxon>
        <taxon>Eutheria</taxon>
        <taxon>Laurasiatheria</taxon>
        <taxon>Carnivora</taxon>
        <taxon>Caniformia</taxon>
        <taxon>Musteloidea</taxon>
        <taxon>Mustelidae</taxon>
        <taxon>Lutrinae</taxon>
        <taxon>Enhydra</taxon>
    </lineage>
</organism>
<dbReference type="GeneID" id="111158938"/>
<feature type="chain" id="PRO_5015915183" evidence="3">
    <location>
        <begin position="20"/>
        <end position="354"/>
    </location>
</feature>
<evidence type="ECO:0000256" key="2">
    <source>
        <dbReference type="SAM" id="Phobius"/>
    </source>
</evidence>